<dbReference type="EMBL" id="FRCL01000017">
    <property type="protein sequence ID" value="SHN16061.1"/>
    <property type="molecule type" value="Genomic_DNA"/>
</dbReference>
<dbReference type="Gene3D" id="2.60.120.10">
    <property type="entry name" value="Jelly Rolls"/>
    <property type="match status" value="1"/>
</dbReference>
<accession>A0A1M7PG91</accession>
<dbReference type="PANTHER" id="PTHR43280">
    <property type="entry name" value="ARAC-FAMILY TRANSCRIPTIONAL REGULATOR"/>
    <property type="match status" value="1"/>
</dbReference>
<dbReference type="Pfam" id="PF12833">
    <property type="entry name" value="HTH_18"/>
    <property type="match status" value="1"/>
</dbReference>
<evidence type="ECO:0000256" key="1">
    <source>
        <dbReference type="ARBA" id="ARBA00023015"/>
    </source>
</evidence>
<dbReference type="InterPro" id="IPR003313">
    <property type="entry name" value="AraC-bd"/>
</dbReference>
<dbReference type="Pfam" id="PF02311">
    <property type="entry name" value="AraC_binding"/>
    <property type="match status" value="1"/>
</dbReference>
<evidence type="ECO:0000313" key="6">
    <source>
        <dbReference type="Proteomes" id="UP000184092"/>
    </source>
</evidence>
<dbReference type="SUPFAM" id="SSF46689">
    <property type="entry name" value="Homeodomain-like"/>
    <property type="match status" value="1"/>
</dbReference>
<protein>
    <submittedName>
        <fullName evidence="5">AraC-type DNA-binding protein</fullName>
    </submittedName>
</protein>
<gene>
    <name evidence="5" type="ORF">SAMN05216269_11722</name>
</gene>
<dbReference type="InterPro" id="IPR037923">
    <property type="entry name" value="HTH-like"/>
</dbReference>
<keyword evidence="1" id="KW-0805">Transcription regulation</keyword>
<dbReference type="STRING" id="178356.SAMN05216269_11722"/>
<organism evidence="5 6">
    <name type="scientific">Flavobacterium xinjiangense</name>
    <dbReference type="NCBI Taxonomy" id="178356"/>
    <lineage>
        <taxon>Bacteria</taxon>
        <taxon>Pseudomonadati</taxon>
        <taxon>Bacteroidota</taxon>
        <taxon>Flavobacteriia</taxon>
        <taxon>Flavobacteriales</taxon>
        <taxon>Flavobacteriaceae</taxon>
        <taxon>Flavobacterium</taxon>
    </lineage>
</organism>
<dbReference type="PANTHER" id="PTHR43280:SF32">
    <property type="entry name" value="TRANSCRIPTIONAL REGULATORY PROTEIN"/>
    <property type="match status" value="1"/>
</dbReference>
<dbReference type="GO" id="GO:0043565">
    <property type="term" value="F:sequence-specific DNA binding"/>
    <property type="evidence" value="ECO:0007669"/>
    <property type="project" value="InterPro"/>
</dbReference>
<dbReference type="Proteomes" id="UP000184092">
    <property type="component" value="Unassembled WGS sequence"/>
</dbReference>
<evidence type="ECO:0000256" key="3">
    <source>
        <dbReference type="ARBA" id="ARBA00023163"/>
    </source>
</evidence>
<dbReference type="SMART" id="SM00342">
    <property type="entry name" value="HTH_ARAC"/>
    <property type="match status" value="1"/>
</dbReference>
<dbReference type="Gene3D" id="1.10.10.60">
    <property type="entry name" value="Homeodomain-like"/>
    <property type="match status" value="1"/>
</dbReference>
<dbReference type="GO" id="GO:0003700">
    <property type="term" value="F:DNA-binding transcription factor activity"/>
    <property type="evidence" value="ECO:0007669"/>
    <property type="project" value="InterPro"/>
</dbReference>
<sequence length="287" mass="34154">MTNIPIRHINEIQKEPYLFGNFTIRDIRELLNEKDMVQDLHRHDFYYILFLKKGSGTHQIDFKPYEIQNHSIFLMRPGQVHQLDLKAGSTGFLVQFKTDFFYSQNKIFQQLIRKVNHINFCNLDDNGFNKLKIILLYIFKEYNDKQEGYHEVIKSNLSIFFIELIRHRQNKEITTNDTDSYAQEQLDKFAELLDSNIAVKKQVSQYAYMLNISSYQLNAITKKLLNKTPSELINEHIILESKRYLLATSSQVNQIADFLGYEDISYFIRFFKKHTSYSPEAFRNNFK</sequence>
<proteinExistence type="predicted"/>
<evidence type="ECO:0000313" key="5">
    <source>
        <dbReference type="EMBL" id="SHN16061.1"/>
    </source>
</evidence>
<dbReference type="InterPro" id="IPR018060">
    <property type="entry name" value="HTH_AraC"/>
</dbReference>
<dbReference type="RefSeq" id="WP_073211124.1">
    <property type="nucleotide sequence ID" value="NZ_FRCL01000017.1"/>
</dbReference>
<dbReference type="OrthoDB" id="1096411at2"/>
<dbReference type="InterPro" id="IPR014710">
    <property type="entry name" value="RmlC-like_jellyroll"/>
</dbReference>
<feature type="domain" description="HTH araC/xylS-type" evidence="4">
    <location>
        <begin position="187"/>
        <end position="285"/>
    </location>
</feature>
<name>A0A1M7PG91_9FLAO</name>
<keyword evidence="2 5" id="KW-0238">DNA-binding</keyword>
<dbReference type="PROSITE" id="PS01124">
    <property type="entry name" value="HTH_ARAC_FAMILY_2"/>
    <property type="match status" value="1"/>
</dbReference>
<keyword evidence="6" id="KW-1185">Reference proteome</keyword>
<dbReference type="AlphaFoldDB" id="A0A1M7PG91"/>
<evidence type="ECO:0000259" key="4">
    <source>
        <dbReference type="PROSITE" id="PS01124"/>
    </source>
</evidence>
<dbReference type="SUPFAM" id="SSF51215">
    <property type="entry name" value="Regulatory protein AraC"/>
    <property type="match status" value="1"/>
</dbReference>
<reference evidence="6" key="1">
    <citation type="submission" date="2016-11" db="EMBL/GenBank/DDBJ databases">
        <authorList>
            <person name="Varghese N."/>
            <person name="Submissions S."/>
        </authorList>
    </citation>
    <scope>NUCLEOTIDE SEQUENCE [LARGE SCALE GENOMIC DNA]</scope>
    <source>
        <strain evidence="6">CGMCC 1.2749</strain>
    </source>
</reference>
<keyword evidence="3" id="KW-0804">Transcription</keyword>
<evidence type="ECO:0000256" key="2">
    <source>
        <dbReference type="ARBA" id="ARBA00023125"/>
    </source>
</evidence>
<dbReference type="InterPro" id="IPR009057">
    <property type="entry name" value="Homeodomain-like_sf"/>
</dbReference>